<feature type="binding site" evidence="14 15">
    <location>
        <position position="18"/>
    </location>
    <ligand>
        <name>a divalent metal cation</name>
        <dbReference type="ChEBI" id="CHEBI:60240"/>
    </ligand>
</feature>
<evidence type="ECO:0000256" key="1">
    <source>
        <dbReference type="ARBA" id="ARBA00000077"/>
    </source>
</evidence>
<dbReference type="SUPFAM" id="SSF53098">
    <property type="entry name" value="Ribonuclease H-like"/>
    <property type="match status" value="1"/>
</dbReference>
<comment type="subcellular location">
    <subcellularLocation>
        <location evidence="4 14">Cytoplasm</location>
    </subcellularLocation>
</comment>
<dbReference type="PANTHER" id="PTHR10954">
    <property type="entry name" value="RIBONUCLEASE H2 SUBUNIT A"/>
    <property type="match status" value="1"/>
</dbReference>
<dbReference type="InterPro" id="IPR022898">
    <property type="entry name" value="RNase_HII"/>
</dbReference>
<dbReference type="NCBIfam" id="NF000595">
    <property type="entry name" value="PRK00015.1-3"/>
    <property type="match status" value="1"/>
</dbReference>
<evidence type="ECO:0000256" key="10">
    <source>
        <dbReference type="ARBA" id="ARBA00022723"/>
    </source>
</evidence>
<evidence type="ECO:0000256" key="6">
    <source>
        <dbReference type="ARBA" id="ARBA00012180"/>
    </source>
</evidence>
<dbReference type="RefSeq" id="WP_377318401.1">
    <property type="nucleotide sequence ID" value="NZ_JBHUIY010000042.1"/>
</dbReference>
<comment type="catalytic activity">
    <reaction evidence="1 14 15 16">
        <text>Endonucleolytic cleavage to 5'-phosphomonoester.</text>
        <dbReference type="EC" id="3.1.26.4"/>
    </reaction>
</comment>
<reference evidence="19" key="1">
    <citation type="journal article" date="2019" name="Int. J. Syst. Evol. Microbiol.">
        <title>The Global Catalogue of Microorganisms (GCM) 10K type strain sequencing project: providing services to taxonomists for standard genome sequencing and annotation.</title>
        <authorList>
            <consortium name="The Broad Institute Genomics Platform"/>
            <consortium name="The Broad Institute Genome Sequencing Center for Infectious Disease"/>
            <person name="Wu L."/>
            <person name="Ma J."/>
        </authorList>
    </citation>
    <scope>NUCLEOTIDE SEQUENCE [LARGE SCALE GENOMIC DNA]</scope>
    <source>
        <strain evidence="19">KCTC 15012</strain>
    </source>
</reference>
<keyword evidence="12 14" id="KW-0378">Hydrolase</keyword>
<keyword evidence="9 14" id="KW-0540">Nuclease</keyword>
<comment type="similarity">
    <text evidence="5 14 16">Belongs to the RNase HII family.</text>
</comment>
<accession>A0ABW5CGE2</accession>
<evidence type="ECO:0000313" key="19">
    <source>
        <dbReference type="Proteomes" id="UP001597296"/>
    </source>
</evidence>
<dbReference type="Pfam" id="PF01351">
    <property type="entry name" value="RNase_HII"/>
    <property type="match status" value="1"/>
</dbReference>
<evidence type="ECO:0000256" key="5">
    <source>
        <dbReference type="ARBA" id="ARBA00007383"/>
    </source>
</evidence>
<evidence type="ECO:0000256" key="4">
    <source>
        <dbReference type="ARBA" id="ARBA00004496"/>
    </source>
</evidence>
<evidence type="ECO:0000256" key="11">
    <source>
        <dbReference type="ARBA" id="ARBA00022759"/>
    </source>
</evidence>
<dbReference type="CDD" id="cd07182">
    <property type="entry name" value="RNase_HII_bacteria_HII_like"/>
    <property type="match status" value="1"/>
</dbReference>
<keyword evidence="13 14" id="KW-0464">Manganese</keyword>
<protein>
    <recommendedName>
        <fullName evidence="7 14">Ribonuclease HII</fullName>
        <shortName evidence="14">RNase HII</shortName>
        <ecNumber evidence="6 14">3.1.26.4</ecNumber>
    </recommendedName>
</protein>
<dbReference type="InterPro" id="IPR024567">
    <property type="entry name" value="RNase_HII/HIII_dom"/>
</dbReference>
<evidence type="ECO:0000256" key="2">
    <source>
        <dbReference type="ARBA" id="ARBA00001946"/>
    </source>
</evidence>
<dbReference type="Proteomes" id="UP001597296">
    <property type="component" value="Unassembled WGS sequence"/>
</dbReference>
<dbReference type="GO" id="GO:0004523">
    <property type="term" value="F:RNA-DNA hybrid ribonuclease activity"/>
    <property type="evidence" value="ECO:0007669"/>
    <property type="project" value="UniProtKB-EC"/>
</dbReference>
<dbReference type="InterPro" id="IPR001352">
    <property type="entry name" value="RNase_HII/HIII"/>
</dbReference>
<keyword evidence="11 14" id="KW-0255">Endonuclease</keyword>
<comment type="cofactor">
    <cofactor evidence="2">
        <name>Mg(2+)</name>
        <dbReference type="ChEBI" id="CHEBI:18420"/>
    </cofactor>
</comment>
<dbReference type="Gene3D" id="3.30.420.10">
    <property type="entry name" value="Ribonuclease H-like superfamily/Ribonuclease H"/>
    <property type="match status" value="1"/>
</dbReference>
<evidence type="ECO:0000256" key="12">
    <source>
        <dbReference type="ARBA" id="ARBA00022801"/>
    </source>
</evidence>
<evidence type="ECO:0000256" key="8">
    <source>
        <dbReference type="ARBA" id="ARBA00022490"/>
    </source>
</evidence>
<comment type="cofactor">
    <cofactor evidence="14 15">
        <name>Mn(2+)</name>
        <dbReference type="ChEBI" id="CHEBI:29035"/>
    </cofactor>
    <cofactor evidence="14 15">
        <name>Mg(2+)</name>
        <dbReference type="ChEBI" id="CHEBI:18420"/>
    </cofactor>
    <text evidence="14 15">Manganese or magnesium. Binds 1 divalent metal ion per monomer in the absence of substrate. May bind a second metal ion after substrate binding.</text>
</comment>
<feature type="binding site" evidence="14 15">
    <location>
        <position position="113"/>
    </location>
    <ligand>
        <name>a divalent metal cation</name>
        <dbReference type="ChEBI" id="CHEBI:60240"/>
    </ligand>
</feature>
<organism evidence="18 19">
    <name type="scientific">Phaeospirillum tilakii</name>
    <dbReference type="NCBI Taxonomy" id="741673"/>
    <lineage>
        <taxon>Bacteria</taxon>
        <taxon>Pseudomonadati</taxon>
        <taxon>Pseudomonadota</taxon>
        <taxon>Alphaproteobacteria</taxon>
        <taxon>Rhodospirillales</taxon>
        <taxon>Rhodospirillaceae</taxon>
        <taxon>Phaeospirillum</taxon>
    </lineage>
</organism>
<feature type="binding site" evidence="14 15">
    <location>
        <position position="19"/>
    </location>
    <ligand>
        <name>a divalent metal cation</name>
        <dbReference type="ChEBI" id="CHEBI:60240"/>
    </ligand>
</feature>
<dbReference type="EMBL" id="JBHUIY010000042">
    <property type="protein sequence ID" value="MFD2235326.1"/>
    <property type="molecule type" value="Genomic_DNA"/>
</dbReference>
<dbReference type="InterPro" id="IPR036397">
    <property type="entry name" value="RNaseH_sf"/>
</dbReference>
<dbReference type="PROSITE" id="PS51975">
    <property type="entry name" value="RNASE_H_2"/>
    <property type="match status" value="1"/>
</dbReference>
<evidence type="ECO:0000256" key="7">
    <source>
        <dbReference type="ARBA" id="ARBA00019179"/>
    </source>
</evidence>
<dbReference type="HAMAP" id="MF_00052_B">
    <property type="entry name" value="RNase_HII_B"/>
    <property type="match status" value="1"/>
</dbReference>
<keyword evidence="19" id="KW-1185">Reference proteome</keyword>
<dbReference type="EC" id="3.1.26.4" evidence="6 14"/>
<keyword evidence="10 14" id="KW-0479">Metal-binding</keyword>
<proteinExistence type="inferred from homology"/>
<evidence type="ECO:0000259" key="17">
    <source>
        <dbReference type="PROSITE" id="PS51975"/>
    </source>
</evidence>
<comment type="caution">
    <text evidence="18">The sequence shown here is derived from an EMBL/GenBank/DDBJ whole genome shotgun (WGS) entry which is preliminary data.</text>
</comment>
<keyword evidence="8 14" id="KW-0963">Cytoplasm</keyword>
<gene>
    <name evidence="14" type="primary">rnhB</name>
    <name evidence="18" type="ORF">ACFSNB_16080</name>
</gene>
<evidence type="ECO:0000256" key="16">
    <source>
        <dbReference type="RuleBase" id="RU003515"/>
    </source>
</evidence>
<evidence type="ECO:0000256" key="15">
    <source>
        <dbReference type="PROSITE-ProRule" id="PRU01319"/>
    </source>
</evidence>
<evidence type="ECO:0000256" key="13">
    <source>
        <dbReference type="ARBA" id="ARBA00023211"/>
    </source>
</evidence>
<evidence type="ECO:0000313" key="18">
    <source>
        <dbReference type="EMBL" id="MFD2235326.1"/>
    </source>
</evidence>
<feature type="domain" description="RNase H type-2" evidence="17">
    <location>
        <begin position="12"/>
        <end position="201"/>
    </location>
</feature>
<name>A0ABW5CGE2_9PROT</name>
<dbReference type="InterPro" id="IPR012337">
    <property type="entry name" value="RNaseH-like_sf"/>
</dbReference>
<evidence type="ECO:0000256" key="9">
    <source>
        <dbReference type="ARBA" id="ARBA00022722"/>
    </source>
</evidence>
<sequence>MPDFSLETALGGCVIGLDEVGRGPLAGPVIAAAAWLDPARAYPGLDDSKRLTARRRQILAADLADTALVTLGRAEVEEIDRLNILQATFLAMRRACDALAARLGRPIDHALIDGPHAPALPCPAHPVVGGDGRSLSIAAASIVAKVHRDALMADLARDFPGYGWERNAGYGTAAHLDALARLGVTPHHRRSFAPVARALGR</sequence>
<comment type="function">
    <text evidence="3 14 16">Endonuclease that specifically degrades the RNA of RNA-DNA hybrids.</text>
</comment>
<evidence type="ECO:0000256" key="14">
    <source>
        <dbReference type="HAMAP-Rule" id="MF_00052"/>
    </source>
</evidence>
<dbReference type="PANTHER" id="PTHR10954:SF18">
    <property type="entry name" value="RIBONUCLEASE HII"/>
    <property type="match status" value="1"/>
</dbReference>
<evidence type="ECO:0000256" key="3">
    <source>
        <dbReference type="ARBA" id="ARBA00004065"/>
    </source>
</evidence>